<dbReference type="VEuPathDB" id="GiardiaDB:GL50803_0061276"/>
<comment type="caution">
    <text evidence="3">The sequence shown here is derived from an EMBL/GenBank/DDBJ whole genome shotgun (WGS) entry which is preliminary data.</text>
</comment>
<dbReference type="EMBL" id="AHHH01000013">
    <property type="protein sequence ID" value="ESU44920.1"/>
    <property type="molecule type" value="Genomic_DNA"/>
</dbReference>
<dbReference type="AlphaFoldDB" id="V6U6L5"/>
<gene>
    <name evidence="3" type="ORF">GSB_150163</name>
</gene>
<evidence type="ECO:0000313" key="4">
    <source>
        <dbReference type="Proteomes" id="UP000018040"/>
    </source>
</evidence>
<accession>V6U6L5</accession>
<feature type="chain" id="PRO_5004752138" evidence="2">
    <location>
        <begin position="23"/>
        <end position="565"/>
    </location>
</feature>
<evidence type="ECO:0000256" key="2">
    <source>
        <dbReference type="SAM" id="SignalP"/>
    </source>
</evidence>
<dbReference type="Proteomes" id="UP000018040">
    <property type="component" value="Unassembled WGS sequence"/>
</dbReference>
<sequence>MRRRKRHWCAAFLFSCMQEGDAADALFLSPNAKDYMDGLRKEGLIVKRDTNIKHLNNSPLYYTIRLILIAYVIALIFAGVYNACDLLFCYLQAPVHSIRMRNTSLPTENPGFLFNVSDYQQGETIAYYLQGYLKNVNFAVLEPYGLNTRYAPNSTEEKENYLINTDPDAIPRLILGAFPMAIVMNGTNSIDSVHNVCMATLGFTTFPKTSVRPTDGGTAASFDILNPNKKRIWVNSMWYSFSYWSGVSSIYTDDRFTEDQKKTYSIPKLADIPKTNYYCTTQMSNILPSQYNKSNVPVWFMNLSEASAVRWKGAICSDNYGMVLNLSTWFCISPLLIYDLRLKTVTLLNTTFSGNLILDFRTDEQDSDDIFSCIPLEERAQSYTLLMSNSTLRIMTITKNIKELVIDSFGQSNFTFTIPKRVLTCTEGNISLGRTFKDGEEPCRLEFSGISGESYFSGDFHRYYSARYIAPLDKITELKFIVQLHILDDLDLTFPFCDSKVTPTFPLQVLDSRNNVIFSLDYVKDADIMFGGSSSTTGGKYFSATVACESTGRTFTLALRAQPSQ</sequence>
<name>V6U6L5_GIAIN</name>
<protein>
    <submittedName>
        <fullName evidence="3">Tubulin family protein</fullName>
    </submittedName>
</protein>
<keyword evidence="1" id="KW-1133">Transmembrane helix</keyword>
<dbReference type="OrthoDB" id="10252387at2759"/>
<proteinExistence type="predicted"/>
<keyword evidence="1" id="KW-0472">Membrane</keyword>
<feature type="transmembrane region" description="Helical" evidence="1">
    <location>
        <begin position="66"/>
        <end position="91"/>
    </location>
</feature>
<reference evidence="3 4" key="2">
    <citation type="journal article" date="2013" name="Genome Biol. Evol.">
        <title>Genome sequencing of Giardia lamblia genotypes A2 and B isolates (DH and GS) and comparative analysis with the genomes of genotypes A1 and E (WB and Pig).</title>
        <authorList>
            <person name="Adam R.D."/>
            <person name="Dahlstrom E.W."/>
            <person name="Martens C.A."/>
            <person name="Bruno D.P."/>
            <person name="Barbian K.D."/>
            <person name="Ricklefs S.M."/>
            <person name="Hernandez M.M."/>
            <person name="Narla N.P."/>
            <person name="Patel R.B."/>
            <person name="Porcella S.F."/>
            <person name="Nash T.E."/>
        </authorList>
    </citation>
    <scope>NUCLEOTIDE SEQUENCE [LARGE SCALE GENOMIC DNA]</scope>
    <source>
        <strain evidence="3 4">GS</strain>
    </source>
</reference>
<feature type="signal peptide" evidence="2">
    <location>
        <begin position="1"/>
        <end position="22"/>
    </location>
</feature>
<evidence type="ECO:0000313" key="3">
    <source>
        <dbReference type="EMBL" id="ESU44920.1"/>
    </source>
</evidence>
<organism evidence="3 4">
    <name type="scientific">Giardia intestinalis</name>
    <name type="common">Giardia lamblia</name>
    <dbReference type="NCBI Taxonomy" id="5741"/>
    <lineage>
        <taxon>Eukaryota</taxon>
        <taxon>Metamonada</taxon>
        <taxon>Diplomonadida</taxon>
        <taxon>Hexamitidae</taxon>
        <taxon>Giardiinae</taxon>
        <taxon>Giardia</taxon>
    </lineage>
</organism>
<evidence type="ECO:0000256" key="1">
    <source>
        <dbReference type="SAM" id="Phobius"/>
    </source>
</evidence>
<keyword evidence="2" id="KW-0732">Signal</keyword>
<keyword evidence="1" id="KW-0812">Transmembrane</keyword>
<reference evidence="4" key="1">
    <citation type="submission" date="2012-02" db="EMBL/GenBank/DDBJ databases">
        <title>Genome sequencing of Giardia lamblia Genotypes A2 and B isolates (DH and GS) and comparative analysis with the genomes of Genotypes A1 and E (WB and Pig).</title>
        <authorList>
            <person name="Adam R."/>
            <person name="Dahlstrom E."/>
            <person name="Martens C."/>
            <person name="Bruno D."/>
            <person name="Barbian K."/>
            <person name="Porcella S.F."/>
            <person name="Nash T."/>
        </authorList>
    </citation>
    <scope>NUCLEOTIDE SEQUENCE</scope>
    <source>
        <strain evidence="4">GS</strain>
    </source>
</reference>